<dbReference type="KEGG" id="pgab:PGSY75_0702200"/>
<feature type="transmembrane region" description="Helical" evidence="1">
    <location>
        <begin position="37"/>
        <end position="55"/>
    </location>
</feature>
<dbReference type="PANTHER" id="PTHR11614">
    <property type="entry name" value="PHOSPHOLIPASE-RELATED"/>
    <property type="match status" value="1"/>
</dbReference>
<dbReference type="AlphaFoldDB" id="A0A151LPT8"/>
<proteinExistence type="predicted"/>
<dbReference type="InterPro" id="IPR029058">
    <property type="entry name" value="AB_hydrolase_fold"/>
</dbReference>
<dbReference type="Proteomes" id="UP000076004">
    <property type="component" value="Unassembled WGS sequence"/>
</dbReference>
<feature type="domain" description="Serine aminopeptidase S33" evidence="2">
    <location>
        <begin position="91"/>
        <end position="141"/>
    </location>
</feature>
<dbReference type="VEuPathDB" id="PlasmoDB:PGSY75_0702200"/>
<name>A0A151LPT8_9APIC</name>
<dbReference type="RefSeq" id="XP_018642396.1">
    <property type="nucleotide sequence ID" value="XM_018784895.1"/>
</dbReference>
<reference evidence="3 4" key="1">
    <citation type="journal article" date="2016" name="Nat. Commun.">
        <title>Genomes of cryptic chimpanzee Plasmodium species reveal key evolutionary events leading to human malaria.</title>
        <authorList>
            <person name="Sundararaman S.A."/>
            <person name="Plenderleith L.J."/>
            <person name="Liu W."/>
            <person name="Loy D.E."/>
            <person name="Learn G.H."/>
            <person name="Li Y."/>
            <person name="Shaw K.S."/>
            <person name="Ayouba A."/>
            <person name="Peeters M."/>
            <person name="Speede S."/>
            <person name="Shaw G.M."/>
            <person name="Bushman F.D."/>
            <person name="Brisson D."/>
            <person name="Rayner J.C."/>
            <person name="Sharp P.M."/>
            <person name="Hahn B.H."/>
        </authorList>
    </citation>
    <scope>NUCLEOTIDE SEQUENCE [LARGE SCALE GENOMIC DNA]</scope>
    <source>
        <strain evidence="3 4">SY75</strain>
    </source>
</reference>
<organism evidence="3 4">
    <name type="scientific">Plasmodium gaboni</name>
    <dbReference type="NCBI Taxonomy" id="647221"/>
    <lineage>
        <taxon>Eukaryota</taxon>
        <taxon>Sar</taxon>
        <taxon>Alveolata</taxon>
        <taxon>Apicomplexa</taxon>
        <taxon>Aconoidasida</taxon>
        <taxon>Haemosporida</taxon>
        <taxon>Plasmodiidae</taxon>
        <taxon>Plasmodium</taxon>
        <taxon>Plasmodium (Laverania)</taxon>
    </lineage>
</organism>
<sequence length="432" mass="50616">MVSNELDCEKYKTNNTKLDGATSINSFYNRDGLLLRTYSWIVKGAIGIFVLVHGLNSHIRFQFLRHNADIVSNDKVIIKDVDDYYIYKDSWIEKLNEQGYSVYGLDLQGHGESEGWENLRTNVKNFDDLVYDFIQYINIINDSIQSENEDNNCSLNMIENCMSDNDVYENNTTESDIFENVKDINDISECETIQMDSYENIIIETNKDSPIPIYIMGLSMGGNIVLRALQLLEKELHPNKYMNIKGCICLSGMIMLEKLSSVNSFKFKGMYDIMKFFGNHFPKNRLFKRFKFSKHPYINDLIYYDKLRYQKWITGQFAFQLFKAIENLREDINYFPKDMPLLFIHSKDDSVCSFKGAMEFFNDIDIENKEFYPLDIMEHLLPIEPGNEQVLGKILDWISNLNNNYNTSEENIIDDDPKEEEIIEEFINNDNN</sequence>
<keyword evidence="1" id="KW-1133">Transmembrane helix</keyword>
<dbReference type="EMBL" id="LVLB01000008">
    <property type="protein sequence ID" value="KYO01192.1"/>
    <property type="molecule type" value="Genomic_DNA"/>
</dbReference>
<gene>
    <name evidence="3" type="ORF">PGSY75_0702200</name>
</gene>
<dbReference type="NCBIfam" id="TIGR01607">
    <property type="entry name" value="PST-A"/>
    <property type="match status" value="1"/>
</dbReference>
<keyword evidence="1" id="KW-0472">Membrane</keyword>
<dbReference type="VEuPathDB" id="PlasmoDB:PGABG01_0700800"/>
<feature type="domain" description="Serine aminopeptidase S33" evidence="2">
    <location>
        <begin position="201"/>
        <end position="385"/>
    </location>
</feature>
<keyword evidence="1" id="KW-0812">Transmembrane</keyword>
<dbReference type="InterPro" id="IPR022742">
    <property type="entry name" value="Hydrolase_4"/>
</dbReference>
<protein>
    <submittedName>
        <fullName evidence="3">Putative lysophospholipase</fullName>
    </submittedName>
</protein>
<dbReference type="Pfam" id="PF12146">
    <property type="entry name" value="Hydrolase_4"/>
    <property type="match status" value="2"/>
</dbReference>
<evidence type="ECO:0000313" key="4">
    <source>
        <dbReference type="Proteomes" id="UP000076004"/>
    </source>
</evidence>
<dbReference type="SUPFAM" id="SSF53474">
    <property type="entry name" value="alpha/beta-Hydrolases"/>
    <property type="match status" value="1"/>
</dbReference>
<evidence type="ECO:0000313" key="3">
    <source>
        <dbReference type="EMBL" id="KYO01192.1"/>
    </source>
</evidence>
<comment type="caution">
    <text evidence="3">The sequence shown here is derived from an EMBL/GenBank/DDBJ whole genome shotgun (WGS) entry which is preliminary data.</text>
</comment>
<dbReference type="InterPro" id="IPR051044">
    <property type="entry name" value="MAG_DAG_Lipase"/>
</dbReference>
<dbReference type="Gene3D" id="3.40.50.1820">
    <property type="entry name" value="alpha/beta hydrolase"/>
    <property type="match status" value="1"/>
</dbReference>
<evidence type="ECO:0000259" key="2">
    <source>
        <dbReference type="Pfam" id="PF12146"/>
    </source>
</evidence>
<evidence type="ECO:0000256" key="1">
    <source>
        <dbReference type="SAM" id="Phobius"/>
    </source>
</evidence>
<dbReference type="GeneID" id="29775498"/>
<accession>A0A151LPT8</accession>
<dbReference type="InterPro" id="IPR006494">
    <property type="entry name" value="PST_A"/>
</dbReference>